<dbReference type="InterPro" id="IPR031801">
    <property type="entry name" value="VIR_N"/>
</dbReference>
<evidence type="ECO:0000256" key="2">
    <source>
        <dbReference type="ARBA" id="ARBA00008371"/>
    </source>
</evidence>
<dbReference type="Proteomes" id="UP000694843">
    <property type="component" value="Unplaced"/>
</dbReference>
<feature type="compositionally biased region" description="Basic and acidic residues" evidence="6">
    <location>
        <begin position="190"/>
        <end position="199"/>
    </location>
</feature>
<evidence type="ECO:0000256" key="3">
    <source>
        <dbReference type="ARBA" id="ARBA00022664"/>
    </source>
</evidence>
<feature type="region of interest" description="Disordered" evidence="6">
    <location>
        <begin position="123"/>
        <end position="556"/>
    </location>
</feature>
<sequence>MSSLVFFDTFSHEASDVTKLDLVQFPKAVHVSEVRVIPLGARVKADFPGGVRLGATNPSQFVIDFFVNDRGKRGATTFENVGQLQYNQQGPIKLDFDKTPPTDGLLLRGSYNTITLAVYGTLSKANRDPPPKSPPPPPPPPAPVSPPPAQVPIRHSSGTRASVCSPGKRDPGSGVVGSPSLPHPLPEKVNPNERIRDWLQDTQVPHSPLDLDQSPAKEDWEEPSFDGEPSKDEISPAPPPPSPPPSHTSRPHSPRSHSPRPHSPRPHSPRLHSPRPHSPRPHSPRPHSHPHSPRPHSPRLHSPRPHSPRPHTPRPHSPPHSPSPEHRSRPSHSRVSSSERSHRRREDRSSREHSRDRVRDRSAEKIYDRSVDKSQDAMLDRSRDRSDRESERAGRSGRDRRRRSSRDRSRDHSARRSLSAHRSQAIEGKDYGEIEREEMQRSRVGGRTREKKEKRSKDARRSKDEKREKRKAHDSEWVEGGSHRKQHHRRYSCDSLQEAGPRTPPPPPLPIASPHWPEKDGEDEQRDLKRQKVDAEGDVTTATQSAMLFPEEHMEAISDDEDLPDLPLEDPDVNGAAEFASSSVAGAALAAPGTTDAMDGPEAQTTAGAPAVDLDFEEIMSDEEELPEYQEFEDEANEEEYIVEEWEDWLKPPCILEEFQFVAPLVHLCNPALTAHQRLFAAHNAASHVNAAPGNCSASPAITNDGVAIKALTITAADPSSGISSAVTVDNAMCEPNGASSSVPAESEIQSHDVTGAPVVSENSAAHANGTVVNSASAAVTTLKANVSSTPLERFTDPRDKKDGPASKLLAAVASGYVPSLNTADEQRENFVHSCEQVLALLPSALHLLPPHQIMECVSTLCGWIAASLDMECAMAQPQPVYKIRHLKAGIRLCTQLCLCSDDITRHLLYQLPLLHALRALYLEPLMAISIKLLIVRCIDSILSTCTGVQMFLSLQPKLDQTGYELLLQLLTDTTNTRAKAALAAVLRKLHLLEVVEKLRDDVTALQSLVPPLTILDTEETNQDAHDIKLRPEANVERKSGPTCATPVTLPPSGGTDDEWCAATDMIDVDDSSVRDDEIGDEAEDEEPPRPVFSVPRALISSITSCLSRILHTYTHAELLLAQPTRYLPAGKQFQVPRCPYDILQEVWVLLQLGDLVPSLAYLCNALTYELQLTTPIQGKSESWQEASAVRVVSSLVSRLITAIASSPRGLTFFAVHHRHSTALIKALLRTIDGDSASVHGRNARAYHLDESPGYPPLLPQDLGVLLIEQLHVLHQLDSLASLSARWNVGDSSENDSSKLTEDQSQVVGRSNTIDVQQSLVHLNALVGIMYSHRSKLSLIKTLATGDYLDLLMPYLNLLAPKDSAESAPQKAACVGYAIEILAATVKFDGNATFLENYSEKICQIIENWETRGGPQLEEAAKLSELLPWLSISRKRESFSYDNIPQLVEAFKGQLDHVDKFPGELFTLLRIMESLAIPPKPTQPAVDNQENEEVIQELKYQYAIVQFFSADLITHLNSFFIKLANLNPQPGLHVAKLGGSQGGLLVCLLRPALTLIHALLQQVIRARGAAYRDLSSVQPLLSTYLLLSSFPESCPHWDSASPLQRLVLQTLLLYTQPGHIPDTPCDVNALWPQMLLQILKFCDRAPHTIVAGLCLLTELLPLPLPVSGRQLTAGEKERYIVVRKLWATNIAPLGEDFHQLIINLAPGAHASLTYALRRTIVALADLAPQTVMIVVRPLLDLCLQYQRLDDSYRDLSRVMYTLASLASHAGIKAALLHLFMSEPYSALLSHWTFCVTAEGEAGTHVRYPRCLLVLHLCRAQNNLLSGYEGLQWGVPCRELLAPLLECQVSLLAQPAVTQRLLQPLLLCLLDVSAHDYGLFHLKTVLDKRRGCLLPVLQSLVSDLPRSEEALETLQILMNLIHSLLYPDASVLQENAAPQSNCDTRVPVQLRSMAVSVADLCNYLSWPGTAKLKNISALNPESNVGLNGAPHDKNASDRNEGENLGIAHKAAVSTTAAKITSNGEKATLTSHPLQFLADIVVNCEAHECLLERLYVDITELLAMLVACDPLDSCARVSEVTEEDGGWMGRGGRSVTQQYDQRLVCCPPSADLESPKLWLQSPPSLYADVFDDPDHDLIPMSLSELLRDCHVSDFDLEASVQKVLRGHQAGLSPQKGPMLSKGPTKFRGSSIPTRAAAGRGIRPYGFATRGLNSRSDPFRCRPPNTSRPPSLHVDDFVALESTGHQPTGPTGYNRISFGRGKMILDGMRGRGSRGMTRGDGRGGPMPGRFMYRPMYRPDFNNRGMMNRGMRWNFRGGDGVIRSGPMTMASNQYRPQTPGGMGMRFMRGRGMFARGAPGGYGDRGGRHMRGGFH</sequence>
<feature type="compositionally biased region" description="Basic residues" evidence="6">
    <location>
        <begin position="249"/>
        <end position="314"/>
    </location>
</feature>
<dbReference type="OMA" id="XLGKWLE"/>
<dbReference type="GO" id="GO:0005634">
    <property type="term" value="C:nucleus"/>
    <property type="evidence" value="ECO:0007669"/>
    <property type="project" value="UniProtKB-SubCell"/>
</dbReference>
<proteinExistence type="inferred from homology"/>
<name>A0A8B7NMA4_HYAAZ</name>
<keyword evidence="8" id="KW-1185">Reference proteome</keyword>
<protein>
    <submittedName>
        <fullName evidence="9">Protein virilizer</fullName>
    </submittedName>
</protein>
<reference evidence="9" key="1">
    <citation type="submission" date="2025-08" db="UniProtKB">
        <authorList>
            <consortium name="RefSeq"/>
        </authorList>
    </citation>
    <scope>IDENTIFICATION</scope>
    <source>
        <tissue evidence="9">Whole organism</tissue>
    </source>
</reference>
<dbReference type="PANTHER" id="PTHR23185">
    <property type="entry name" value="PROTEIN VIRILIZER HOMOLOG"/>
    <property type="match status" value="1"/>
</dbReference>
<evidence type="ECO:0000256" key="4">
    <source>
        <dbReference type="ARBA" id="ARBA00023187"/>
    </source>
</evidence>
<organism evidence="8 9">
    <name type="scientific">Hyalella azteca</name>
    <name type="common">Amphipod</name>
    <dbReference type="NCBI Taxonomy" id="294128"/>
    <lineage>
        <taxon>Eukaryota</taxon>
        <taxon>Metazoa</taxon>
        <taxon>Ecdysozoa</taxon>
        <taxon>Arthropoda</taxon>
        <taxon>Crustacea</taxon>
        <taxon>Multicrustacea</taxon>
        <taxon>Malacostraca</taxon>
        <taxon>Eumalacostraca</taxon>
        <taxon>Peracarida</taxon>
        <taxon>Amphipoda</taxon>
        <taxon>Senticaudata</taxon>
        <taxon>Talitrida</taxon>
        <taxon>Talitroidea</taxon>
        <taxon>Hyalellidae</taxon>
        <taxon>Hyalella</taxon>
    </lineage>
</organism>
<dbReference type="InterPro" id="IPR026736">
    <property type="entry name" value="Virilizer"/>
</dbReference>
<feature type="region of interest" description="Disordered" evidence="6">
    <location>
        <begin position="1072"/>
        <end position="1091"/>
    </location>
</feature>
<dbReference type="PANTHER" id="PTHR23185:SF0">
    <property type="entry name" value="PROTEIN VIRILIZER HOMOLOG"/>
    <property type="match status" value="1"/>
</dbReference>
<evidence type="ECO:0000256" key="1">
    <source>
        <dbReference type="ARBA" id="ARBA00004123"/>
    </source>
</evidence>
<feature type="compositionally biased region" description="Basic and acidic residues" evidence="6">
    <location>
        <begin position="526"/>
        <end position="535"/>
    </location>
</feature>
<evidence type="ECO:0000256" key="5">
    <source>
        <dbReference type="ARBA" id="ARBA00023242"/>
    </source>
</evidence>
<feature type="compositionally biased region" description="Pro residues" evidence="6">
    <location>
        <begin position="131"/>
        <end position="150"/>
    </location>
</feature>
<evidence type="ECO:0000313" key="8">
    <source>
        <dbReference type="Proteomes" id="UP000694843"/>
    </source>
</evidence>
<dbReference type="RefSeq" id="XP_018014351.1">
    <property type="nucleotide sequence ID" value="XM_018158862.2"/>
</dbReference>
<accession>A0A8B7NMA4</accession>
<dbReference type="KEGG" id="hazt:108671336"/>
<evidence type="ECO:0000256" key="6">
    <source>
        <dbReference type="SAM" id="MobiDB-lite"/>
    </source>
</evidence>
<feature type="compositionally biased region" description="Pro residues" evidence="6">
    <location>
        <begin position="502"/>
        <end position="511"/>
    </location>
</feature>
<dbReference type="GO" id="GO:0003723">
    <property type="term" value="F:RNA binding"/>
    <property type="evidence" value="ECO:0007669"/>
    <property type="project" value="TreeGrafter"/>
</dbReference>
<feature type="region of interest" description="Disordered" evidence="6">
    <location>
        <begin position="2265"/>
        <end position="2287"/>
    </location>
</feature>
<keyword evidence="4" id="KW-0508">mRNA splicing</keyword>
<feature type="compositionally biased region" description="Basic and acidic residues" evidence="6">
    <location>
        <begin position="337"/>
        <end position="397"/>
    </location>
</feature>
<feature type="compositionally biased region" description="Acidic residues" evidence="6">
    <location>
        <begin position="1078"/>
        <end position="1087"/>
    </location>
</feature>
<gene>
    <name evidence="9" type="primary">LOC108671336</name>
</gene>
<dbReference type="GO" id="GO:0008380">
    <property type="term" value="P:RNA splicing"/>
    <property type="evidence" value="ECO:0007669"/>
    <property type="project" value="UniProtKB-KW"/>
</dbReference>
<dbReference type="Pfam" id="PF15912">
    <property type="entry name" value="VIR_N"/>
    <property type="match status" value="1"/>
</dbReference>
<comment type="similarity">
    <text evidence="2">Belongs to the vir family.</text>
</comment>
<feature type="domain" description="Virilizer N-terminal" evidence="7">
    <location>
        <begin position="3"/>
        <end position="171"/>
    </location>
</feature>
<feature type="compositionally biased region" description="Pro residues" evidence="6">
    <location>
        <begin position="236"/>
        <end position="246"/>
    </location>
</feature>
<comment type="subcellular location">
    <subcellularLocation>
        <location evidence="1">Nucleus</location>
    </subcellularLocation>
</comment>
<evidence type="ECO:0000313" key="9">
    <source>
        <dbReference type="RefSeq" id="XP_018014351.1"/>
    </source>
</evidence>
<dbReference type="OrthoDB" id="2011702at2759"/>
<keyword evidence="3" id="KW-0507">mRNA processing</keyword>
<feature type="compositionally biased region" description="Basic and acidic residues" evidence="6">
    <location>
        <begin position="427"/>
        <end position="476"/>
    </location>
</feature>
<dbReference type="GeneID" id="108671336"/>
<feature type="region of interest" description="Disordered" evidence="6">
    <location>
        <begin position="2167"/>
        <end position="2189"/>
    </location>
</feature>
<dbReference type="GO" id="GO:0006397">
    <property type="term" value="P:mRNA processing"/>
    <property type="evidence" value="ECO:0007669"/>
    <property type="project" value="UniProtKB-KW"/>
</dbReference>
<keyword evidence="5" id="KW-0539">Nucleus</keyword>
<dbReference type="CTD" id="47869"/>
<feature type="region of interest" description="Disordered" evidence="6">
    <location>
        <begin position="1036"/>
        <end position="1057"/>
    </location>
</feature>
<evidence type="ECO:0000259" key="7">
    <source>
        <dbReference type="Pfam" id="PF15912"/>
    </source>
</evidence>
<dbReference type="GO" id="GO:0036396">
    <property type="term" value="C:RNA N6-methyladenosine methyltransferase complex"/>
    <property type="evidence" value="ECO:0007669"/>
    <property type="project" value="TreeGrafter"/>
</dbReference>